<keyword evidence="2" id="KW-1185">Reference proteome</keyword>
<gene>
    <name evidence="1" type="ORF">CCM_06565</name>
</gene>
<dbReference type="Proteomes" id="UP000001610">
    <property type="component" value="Unassembled WGS sequence"/>
</dbReference>
<sequence>MATLPRWLAGPYRPWFSVKETRVSFAGERGKPEKGLAETTEAERGVWQHLRRRGTDARRTV</sequence>
<organism evidence="1 2">
    <name type="scientific">Cordyceps militaris (strain CM01)</name>
    <name type="common">Caterpillar fungus</name>
    <dbReference type="NCBI Taxonomy" id="983644"/>
    <lineage>
        <taxon>Eukaryota</taxon>
        <taxon>Fungi</taxon>
        <taxon>Dikarya</taxon>
        <taxon>Ascomycota</taxon>
        <taxon>Pezizomycotina</taxon>
        <taxon>Sordariomycetes</taxon>
        <taxon>Hypocreomycetidae</taxon>
        <taxon>Hypocreales</taxon>
        <taxon>Cordycipitaceae</taxon>
        <taxon>Cordyceps</taxon>
    </lineage>
</organism>
<dbReference type="HOGENOM" id="CLU_2922544_0_0_1"/>
<evidence type="ECO:0000313" key="1">
    <source>
        <dbReference type="EMBL" id="EGX90146.1"/>
    </source>
</evidence>
<dbReference type="KEGG" id="cmt:CCM_06565"/>
<protein>
    <submittedName>
        <fullName evidence="1">Uncharacterized protein</fullName>
    </submittedName>
</protein>
<evidence type="ECO:0000313" key="2">
    <source>
        <dbReference type="Proteomes" id="UP000001610"/>
    </source>
</evidence>
<dbReference type="InParanoid" id="G3JMW4"/>
<dbReference type="GeneID" id="18168579"/>
<dbReference type="VEuPathDB" id="FungiDB:CCM_06565"/>
<accession>G3JMW4</accession>
<dbReference type="AlphaFoldDB" id="G3JMW4"/>
<proteinExistence type="predicted"/>
<name>G3JMW4_CORMM</name>
<dbReference type="EMBL" id="JH126403">
    <property type="protein sequence ID" value="EGX90146.1"/>
    <property type="molecule type" value="Genomic_DNA"/>
</dbReference>
<dbReference type="RefSeq" id="XP_006671769.1">
    <property type="nucleotide sequence ID" value="XM_006671706.1"/>
</dbReference>
<reference evidence="1 2" key="1">
    <citation type="journal article" date="2011" name="Genome Biol.">
        <title>Genome sequence of the insect pathogenic fungus Cordyceps militaris, a valued traditional Chinese medicine.</title>
        <authorList>
            <person name="Zheng P."/>
            <person name="Xia Y."/>
            <person name="Xiao G."/>
            <person name="Xiong C."/>
            <person name="Hu X."/>
            <person name="Zhang S."/>
            <person name="Zheng H."/>
            <person name="Huang Y."/>
            <person name="Zhou Y."/>
            <person name="Wang S."/>
            <person name="Zhao G.P."/>
            <person name="Liu X."/>
            <person name="St Leger R.J."/>
            <person name="Wang C."/>
        </authorList>
    </citation>
    <scope>NUCLEOTIDE SEQUENCE [LARGE SCALE GENOMIC DNA]</scope>
    <source>
        <strain evidence="1 2">CM01</strain>
    </source>
</reference>